<evidence type="ECO:0000313" key="1">
    <source>
        <dbReference type="EMBL" id="SMF50234.1"/>
    </source>
</evidence>
<dbReference type="InterPro" id="IPR011006">
    <property type="entry name" value="CheY-like_superfamily"/>
</dbReference>
<gene>
    <name evidence="1" type="ORF">SAMN06296036_115171</name>
</gene>
<dbReference type="AlphaFoldDB" id="A0A1Y6CE84"/>
<dbReference type="EMBL" id="FWZT01000015">
    <property type="protein sequence ID" value="SMF50234.1"/>
    <property type="molecule type" value="Genomic_DNA"/>
</dbReference>
<dbReference type="RefSeq" id="WP_132319932.1">
    <property type="nucleotide sequence ID" value="NZ_FWZT01000015.1"/>
</dbReference>
<reference evidence="2" key="1">
    <citation type="submission" date="2017-04" db="EMBL/GenBank/DDBJ databases">
        <authorList>
            <person name="Varghese N."/>
            <person name="Submissions S."/>
        </authorList>
    </citation>
    <scope>NUCLEOTIDE SEQUENCE [LARGE SCALE GENOMIC DNA]</scope>
    <source>
        <strain evidence="2">RKEM611</strain>
    </source>
</reference>
<accession>A0A1Y6CE84</accession>
<keyword evidence="2" id="KW-1185">Reference proteome</keyword>
<protein>
    <recommendedName>
        <fullName evidence="3">Response regulatory domain-containing protein</fullName>
    </recommendedName>
</protein>
<sequence>MSSNELKLILVDPDAKFAESVVAEAARHDIHVDHYKNMMEIGYLGRFKDYDVAILNETLEKMTGLEIAEYFDKLLGNMPMVLLHGNPSSILRDQWPRSVVSFVAKGDGVSKVLDAAIGATRHSFAEPVVGEQEA</sequence>
<dbReference type="Proteomes" id="UP000192907">
    <property type="component" value="Unassembled WGS sequence"/>
</dbReference>
<organism evidence="1 2">
    <name type="scientific">Pseudobacteriovorax antillogorgiicola</name>
    <dbReference type="NCBI Taxonomy" id="1513793"/>
    <lineage>
        <taxon>Bacteria</taxon>
        <taxon>Pseudomonadati</taxon>
        <taxon>Bdellovibrionota</taxon>
        <taxon>Oligoflexia</taxon>
        <taxon>Oligoflexales</taxon>
        <taxon>Pseudobacteriovoracaceae</taxon>
        <taxon>Pseudobacteriovorax</taxon>
    </lineage>
</organism>
<dbReference type="SUPFAM" id="SSF52172">
    <property type="entry name" value="CheY-like"/>
    <property type="match status" value="1"/>
</dbReference>
<evidence type="ECO:0008006" key="3">
    <source>
        <dbReference type="Google" id="ProtNLM"/>
    </source>
</evidence>
<dbReference type="Gene3D" id="3.40.50.2300">
    <property type="match status" value="1"/>
</dbReference>
<proteinExistence type="predicted"/>
<evidence type="ECO:0000313" key="2">
    <source>
        <dbReference type="Proteomes" id="UP000192907"/>
    </source>
</evidence>
<name>A0A1Y6CE84_9BACT</name>